<dbReference type="Proteomes" id="UP000828390">
    <property type="component" value="Unassembled WGS sequence"/>
</dbReference>
<dbReference type="InterPro" id="IPR036236">
    <property type="entry name" value="Znf_C2H2_sf"/>
</dbReference>
<comment type="caution">
    <text evidence="7">The sequence shown here is derived from an EMBL/GenBank/DDBJ whole genome shotgun (WGS) entry which is preliminary data.</text>
</comment>
<keyword evidence="1" id="KW-0479">Metal-binding</keyword>
<feature type="domain" description="C2H2-type" evidence="6">
    <location>
        <begin position="270"/>
        <end position="302"/>
    </location>
</feature>
<keyword evidence="3 5" id="KW-0863">Zinc-finger</keyword>
<proteinExistence type="predicted"/>
<reference evidence="7" key="2">
    <citation type="submission" date="2020-11" db="EMBL/GenBank/DDBJ databases">
        <authorList>
            <person name="McCartney M.A."/>
            <person name="Auch B."/>
            <person name="Kono T."/>
            <person name="Mallez S."/>
            <person name="Becker A."/>
            <person name="Gohl D.M."/>
            <person name="Silverstein K.A.T."/>
            <person name="Koren S."/>
            <person name="Bechman K.B."/>
            <person name="Herman A."/>
            <person name="Abrahante J.E."/>
            <person name="Garbe J."/>
        </authorList>
    </citation>
    <scope>NUCLEOTIDE SEQUENCE</scope>
    <source>
        <strain evidence="7">Duluth1</strain>
        <tissue evidence="7">Whole animal</tissue>
    </source>
</reference>
<protein>
    <recommendedName>
        <fullName evidence="6">C2H2-type domain-containing protein</fullName>
    </recommendedName>
</protein>
<keyword evidence="2" id="KW-0677">Repeat</keyword>
<dbReference type="AlphaFoldDB" id="A0A9D4C423"/>
<feature type="domain" description="C2H2-type" evidence="6">
    <location>
        <begin position="494"/>
        <end position="518"/>
    </location>
</feature>
<evidence type="ECO:0000313" key="8">
    <source>
        <dbReference type="Proteomes" id="UP000828390"/>
    </source>
</evidence>
<accession>A0A9D4C423</accession>
<evidence type="ECO:0000256" key="4">
    <source>
        <dbReference type="ARBA" id="ARBA00022833"/>
    </source>
</evidence>
<feature type="domain" description="C2H2-type" evidence="6">
    <location>
        <begin position="365"/>
        <end position="393"/>
    </location>
</feature>
<evidence type="ECO:0000256" key="3">
    <source>
        <dbReference type="ARBA" id="ARBA00022771"/>
    </source>
</evidence>
<keyword evidence="4" id="KW-0862">Zinc</keyword>
<dbReference type="PANTHER" id="PTHR24379:SF121">
    <property type="entry name" value="C2H2-TYPE DOMAIN-CONTAINING PROTEIN"/>
    <property type="match status" value="1"/>
</dbReference>
<feature type="domain" description="C2H2-type" evidence="6">
    <location>
        <begin position="435"/>
        <end position="463"/>
    </location>
</feature>
<organism evidence="7 8">
    <name type="scientific">Dreissena polymorpha</name>
    <name type="common">Zebra mussel</name>
    <name type="synonym">Mytilus polymorpha</name>
    <dbReference type="NCBI Taxonomy" id="45954"/>
    <lineage>
        <taxon>Eukaryota</taxon>
        <taxon>Metazoa</taxon>
        <taxon>Spiralia</taxon>
        <taxon>Lophotrochozoa</taxon>
        <taxon>Mollusca</taxon>
        <taxon>Bivalvia</taxon>
        <taxon>Autobranchia</taxon>
        <taxon>Heteroconchia</taxon>
        <taxon>Euheterodonta</taxon>
        <taxon>Imparidentia</taxon>
        <taxon>Neoheterodontei</taxon>
        <taxon>Myida</taxon>
        <taxon>Dreissenoidea</taxon>
        <taxon>Dreissenidae</taxon>
        <taxon>Dreissena</taxon>
    </lineage>
</organism>
<reference evidence="7" key="1">
    <citation type="journal article" date="2019" name="bioRxiv">
        <title>The Genome of the Zebra Mussel, Dreissena polymorpha: A Resource for Invasive Species Research.</title>
        <authorList>
            <person name="McCartney M.A."/>
            <person name="Auch B."/>
            <person name="Kono T."/>
            <person name="Mallez S."/>
            <person name="Zhang Y."/>
            <person name="Obille A."/>
            <person name="Becker A."/>
            <person name="Abrahante J.E."/>
            <person name="Garbe J."/>
            <person name="Badalamenti J.P."/>
            <person name="Herman A."/>
            <person name="Mangelson H."/>
            <person name="Liachko I."/>
            <person name="Sullivan S."/>
            <person name="Sone E.D."/>
            <person name="Koren S."/>
            <person name="Silverstein K.A.T."/>
            <person name="Beckman K.B."/>
            <person name="Gohl D.M."/>
        </authorList>
    </citation>
    <scope>NUCLEOTIDE SEQUENCE</scope>
    <source>
        <strain evidence="7">Duluth1</strain>
        <tissue evidence="7">Whole animal</tissue>
    </source>
</reference>
<dbReference type="SUPFAM" id="SSF57667">
    <property type="entry name" value="beta-beta-alpha zinc fingers"/>
    <property type="match status" value="5"/>
</dbReference>
<evidence type="ECO:0000256" key="5">
    <source>
        <dbReference type="PROSITE-ProRule" id="PRU00042"/>
    </source>
</evidence>
<gene>
    <name evidence="7" type="ORF">DPMN_059762</name>
</gene>
<dbReference type="SMART" id="SM00355">
    <property type="entry name" value="ZnF_C2H2"/>
    <property type="match status" value="8"/>
</dbReference>
<keyword evidence="8" id="KW-1185">Reference proteome</keyword>
<feature type="domain" description="C2H2-type" evidence="6">
    <location>
        <begin position="405"/>
        <end position="428"/>
    </location>
</feature>
<sequence length="647" mass="73788">MDRYLIMLFVSLEQEKAIKQLFQDQGWKYEKPDLQTTTDRLGPLDGPCNCEADGDVNVLYRTQQPTWATRKKTSIKIEPTHPVHYVKPKLSPCKRKSQQQESVIENIDKGADTTDDGDDDDDFVDQPIVTDTVSLTDYENPVEAVISDMQPVTVKADGTDCSPADQPVVENTEADVAEVSQKSSVHGSLLKIESYQQAWPSCCSEATASFEQSISDQEIDEIDEEMEGDFESTDNTYNLTCHEGRDTPVKKASKSFKEVKSSVRPRKRMYQCDKCEVSVSYLESLKMHEEVFHGVVYQGEKADQCEVCEMRFHTRHHLDLHVKVNHDNGVVNNQEKSYRCEMCKRSFETIAGLEEHLNTHKGQMFICSICGQYFSRSYSLKLHKKSVHLGLKSTKISDKMLPKRYFCNFCGHGFKRSQNLEDHIAVKHDRSLLKYSCDQCPERFVRPHSLEYHVNRVHNKKRPYQCKNCKRDFYSKVAMSKHVVMCTKNESEQFACEECGQLFKTSQNLNMHREAMHSKNLLTCECGTVVRWRSSMAKHLRKCRLNPENSDINAKAGLKQNQSKNSFVLNDVNAQLRDTVLHEFTFKSMSNTSNFNDTSGGTSSELGVSETVVEELPADIVADVGHLETIAVKQADGSNVFYMILQK</sequence>
<name>A0A9D4C423_DREPO</name>
<evidence type="ECO:0000259" key="6">
    <source>
        <dbReference type="PROSITE" id="PS50157"/>
    </source>
</evidence>
<dbReference type="InterPro" id="IPR013087">
    <property type="entry name" value="Znf_C2H2_type"/>
</dbReference>
<dbReference type="Pfam" id="PF13912">
    <property type="entry name" value="zf-C2H2_6"/>
    <property type="match status" value="2"/>
</dbReference>
<feature type="domain" description="C2H2-type" evidence="6">
    <location>
        <begin position="338"/>
        <end position="365"/>
    </location>
</feature>
<dbReference type="PANTHER" id="PTHR24379">
    <property type="entry name" value="KRAB AND ZINC FINGER DOMAIN-CONTAINING"/>
    <property type="match status" value="1"/>
</dbReference>
<dbReference type="Pfam" id="PF00096">
    <property type="entry name" value="zf-C2H2"/>
    <property type="match status" value="3"/>
</dbReference>
<evidence type="ECO:0000256" key="2">
    <source>
        <dbReference type="ARBA" id="ARBA00022737"/>
    </source>
</evidence>
<evidence type="ECO:0000313" key="7">
    <source>
        <dbReference type="EMBL" id="KAH3717023.1"/>
    </source>
</evidence>
<dbReference type="PROSITE" id="PS00028">
    <property type="entry name" value="ZINC_FINGER_C2H2_1"/>
    <property type="match status" value="6"/>
</dbReference>
<evidence type="ECO:0000256" key="1">
    <source>
        <dbReference type="ARBA" id="ARBA00022723"/>
    </source>
</evidence>
<dbReference type="Gene3D" id="3.30.160.60">
    <property type="entry name" value="Classic Zinc Finger"/>
    <property type="match status" value="5"/>
</dbReference>
<dbReference type="PROSITE" id="PS50157">
    <property type="entry name" value="ZINC_FINGER_C2H2_2"/>
    <property type="match status" value="6"/>
</dbReference>
<dbReference type="EMBL" id="JAIWYP010000013">
    <property type="protein sequence ID" value="KAH3717023.1"/>
    <property type="molecule type" value="Genomic_DNA"/>
</dbReference>
<dbReference type="GO" id="GO:0008270">
    <property type="term" value="F:zinc ion binding"/>
    <property type="evidence" value="ECO:0007669"/>
    <property type="project" value="UniProtKB-KW"/>
</dbReference>
<dbReference type="OrthoDB" id="6094194at2759"/>